<dbReference type="EMBL" id="JAACFV010000145">
    <property type="protein sequence ID" value="KAF7504213.1"/>
    <property type="molecule type" value="Genomic_DNA"/>
</dbReference>
<dbReference type="Proteomes" id="UP000606974">
    <property type="component" value="Unassembled WGS sequence"/>
</dbReference>
<evidence type="ECO:0008006" key="4">
    <source>
        <dbReference type="Google" id="ProtNLM"/>
    </source>
</evidence>
<organism evidence="2 3">
    <name type="scientific">Endocarpon pusillum</name>
    <dbReference type="NCBI Taxonomy" id="364733"/>
    <lineage>
        <taxon>Eukaryota</taxon>
        <taxon>Fungi</taxon>
        <taxon>Dikarya</taxon>
        <taxon>Ascomycota</taxon>
        <taxon>Pezizomycotina</taxon>
        <taxon>Eurotiomycetes</taxon>
        <taxon>Chaetothyriomycetidae</taxon>
        <taxon>Verrucariales</taxon>
        <taxon>Verrucariaceae</taxon>
        <taxon>Endocarpon</taxon>
    </lineage>
</organism>
<accession>A0A8H7A7Y1</accession>
<protein>
    <recommendedName>
        <fullName evidence="4">ShKT domain-containing protein</fullName>
    </recommendedName>
</protein>
<name>A0A8H7A7Y1_9EURO</name>
<dbReference type="AlphaFoldDB" id="A0A8H7A7Y1"/>
<proteinExistence type="predicted"/>
<keyword evidence="3" id="KW-1185">Reference proteome</keyword>
<feature type="signal peptide" evidence="1">
    <location>
        <begin position="1"/>
        <end position="23"/>
    </location>
</feature>
<reference evidence="2" key="1">
    <citation type="submission" date="2020-02" db="EMBL/GenBank/DDBJ databases">
        <authorList>
            <person name="Palmer J.M."/>
        </authorList>
    </citation>
    <scope>NUCLEOTIDE SEQUENCE</scope>
    <source>
        <strain evidence="2">EPUS1.4</strain>
        <tissue evidence="2">Thallus</tissue>
    </source>
</reference>
<sequence>MVFTKIIFTTAPLLSLLISFTLSSPLTIDLLTRQTPTPPALYPNGTDNPFYPCGYDAATVSACPYRCYTSSGSLLNQCFTQSTATAAINSLQSICVKCEIPDQPEDYPGGCEPLHQYFASHARPSRCGFENHRLRECAWNCNAAQVPFDICDSHDTRGMFRICEKCKPQCSSPRIVFQPSYLPSNFSVAAGSCSAQYGPQQNVACPWRCTDAGNPNAYCSLDDKTNNQFTSCTKCG</sequence>
<evidence type="ECO:0000256" key="1">
    <source>
        <dbReference type="SAM" id="SignalP"/>
    </source>
</evidence>
<keyword evidence="1" id="KW-0732">Signal</keyword>
<evidence type="ECO:0000313" key="3">
    <source>
        <dbReference type="Proteomes" id="UP000606974"/>
    </source>
</evidence>
<gene>
    <name evidence="2" type="ORF">GJ744_002586</name>
</gene>
<feature type="chain" id="PRO_5034262155" description="ShKT domain-containing protein" evidence="1">
    <location>
        <begin position="24"/>
        <end position="236"/>
    </location>
</feature>
<evidence type="ECO:0000313" key="2">
    <source>
        <dbReference type="EMBL" id="KAF7504213.1"/>
    </source>
</evidence>
<comment type="caution">
    <text evidence="2">The sequence shown here is derived from an EMBL/GenBank/DDBJ whole genome shotgun (WGS) entry which is preliminary data.</text>
</comment>
<dbReference type="OrthoDB" id="5331474at2759"/>